<evidence type="ECO:0000313" key="2">
    <source>
        <dbReference type="Proteomes" id="UP001163603"/>
    </source>
</evidence>
<keyword evidence="2" id="KW-1185">Reference proteome</keyword>
<protein>
    <submittedName>
        <fullName evidence="1">Uncharacterized protein</fullName>
    </submittedName>
</protein>
<organism evidence="1 2">
    <name type="scientific">Pistacia integerrima</name>
    <dbReference type="NCBI Taxonomy" id="434235"/>
    <lineage>
        <taxon>Eukaryota</taxon>
        <taxon>Viridiplantae</taxon>
        <taxon>Streptophyta</taxon>
        <taxon>Embryophyta</taxon>
        <taxon>Tracheophyta</taxon>
        <taxon>Spermatophyta</taxon>
        <taxon>Magnoliopsida</taxon>
        <taxon>eudicotyledons</taxon>
        <taxon>Gunneridae</taxon>
        <taxon>Pentapetalae</taxon>
        <taxon>rosids</taxon>
        <taxon>malvids</taxon>
        <taxon>Sapindales</taxon>
        <taxon>Anacardiaceae</taxon>
        <taxon>Pistacia</taxon>
    </lineage>
</organism>
<dbReference type="EMBL" id="CM047747">
    <property type="protein sequence ID" value="KAJ0018303.1"/>
    <property type="molecule type" value="Genomic_DNA"/>
</dbReference>
<accession>A0ACC0XIR9</accession>
<gene>
    <name evidence="1" type="ORF">Pint_09632</name>
</gene>
<sequence>MYPTTTPNMIQGQEDMQNYHHNHHHQNPRGTAGVDPCLVLTADPKPRLRWTADLHDRFVDAVTQLGGPTSQFSLTPLFFYCFKATPKAIMRTMNVKGLTLFHLKSHLQKYRLGKQGKDMVDVPKDGRLLLFFCFLLCISLAKFKGVLSFRIEIHSQTNFFCFAMDGISASYLLESPTRNSSPSLPASDMHEGYEVKEALRAQMEVQSKLHLQVEAEKHLQIRQDAERRYLAMLERACKMLADQFIGGAVIDSDQKKCQGLGSKIPRNSNLDPFGFYSSQTADVADMHGPEEVAPSLFPQRADCSTESCLTSHDSSGGLTLEGSTVGTKKKMMSLDSTTASLLWGELKMGTHEISLTQVNSHGITGYGI</sequence>
<evidence type="ECO:0000313" key="1">
    <source>
        <dbReference type="EMBL" id="KAJ0018303.1"/>
    </source>
</evidence>
<comment type="caution">
    <text evidence="1">The sequence shown here is derived from an EMBL/GenBank/DDBJ whole genome shotgun (WGS) entry which is preliminary data.</text>
</comment>
<proteinExistence type="predicted"/>
<dbReference type="Proteomes" id="UP001163603">
    <property type="component" value="Chromosome 12"/>
</dbReference>
<reference evidence="2" key="1">
    <citation type="journal article" date="2023" name="G3 (Bethesda)">
        <title>Genome assembly and association tests identify interacting loci associated with vigor, precocity, and sex in interspecific pistachio rootstocks.</title>
        <authorList>
            <person name="Palmer W."/>
            <person name="Jacygrad E."/>
            <person name="Sagayaradj S."/>
            <person name="Cavanaugh K."/>
            <person name="Han R."/>
            <person name="Bertier L."/>
            <person name="Beede B."/>
            <person name="Kafkas S."/>
            <person name="Golino D."/>
            <person name="Preece J."/>
            <person name="Michelmore R."/>
        </authorList>
    </citation>
    <scope>NUCLEOTIDE SEQUENCE [LARGE SCALE GENOMIC DNA]</scope>
</reference>
<name>A0ACC0XIR9_9ROSI</name>